<evidence type="ECO:0000313" key="2">
    <source>
        <dbReference type="EMBL" id="KAJ8031504.1"/>
    </source>
</evidence>
<comment type="caution">
    <text evidence="2">The sequence shown here is derived from an EMBL/GenBank/DDBJ whole genome shotgun (WGS) entry which is preliminary data.</text>
</comment>
<dbReference type="Gene3D" id="1.20.1280.50">
    <property type="match status" value="1"/>
</dbReference>
<organism evidence="2 3">
    <name type="scientific">Holothuria leucospilota</name>
    <name type="common">Black long sea cucumber</name>
    <name type="synonym">Mertensiothuria leucospilota</name>
    <dbReference type="NCBI Taxonomy" id="206669"/>
    <lineage>
        <taxon>Eukaryota</taxon>
        <taxon>Metazoa</taxon>
        <taxon>Echinodermata</taxon>
        <taxon>Eleutherozoa</taxon>
        <taxon>Echinozoa</taxon>
        <taxon>Holothuroidea</taxon>
        <taxon>Aspidochirotacea</taxon>
        <taxon>Aspidochirotida</taxon>
        <taxon>Holothuriidae</taxon>
        <taxon>Holothuria</taxon>
    </lineage>
</organism>
<dbReference type="SMART" id="SM00256">
    <property type="entry name" value="FBOX"/>
    <property type="match status" value="1"/>
</dbReference>
<dbReference type="SUPFAM" id="SSF52047">
    <property type="entry name" value="RNI-like"/>
    <property type="match status" value="1"/>
</dbReference>
<dbReference type="SUPFAM" id="SSF81383">
    <property type="entry name" value="F-box domain"/>
    <property type="match status" value="1"/>
</dbReference>
<evidence type="ECO:0000259" key="1">
    <source>
        <dbReference type="PROSITE" id="PS50181"/>
    </source>
</evidence>
<dbReference type="PANTHER" id="PTHR38926:SF5">
    <property type="entry name" value="F-BOX AND LEUCINE-RICH REPEAT PROTEIN 6"/>
    <property type="match status" value="1"/>
</dbReference>
<dbReference type="Proteomes" id="UP001152320">
    <property type="component" value="Chromosome 12"/>
</dbReference>
<sequence>METLPIEVISHIMRFLRLEDRKRCSLVCRRFYSSLQDPVLYSRICCRLGIYDSPQRYMEVSKFVHRRSIRELHLFAQPGEFWDGRETSFWVHISDKFTVIDTLHLNESASKELQAKIISNIATSFPSVKTIKLNSLILYNVRGNERILSFLRKIPRLILVFNDGLLLRPYRVNLTFHSIVIKGFELTDDYISRRHKTSYFGLRTPLSVLTSFSSNFDCPFHFEELRVSLPNFKLSEIVAELCKFEQVTIKHLKVDLSSNVTEDESLCFYQISEFGLDRLRLYSPFHIHSWFSGQFLFTIVQCEKLELIRCFGKFDQVTLFEIFSYCPLIESVDIGLSNACPDLLYGPWIEVKFRKSPKSRLRQLRLQNTIECDVGMPFLESLCLLPFSLREFKLWVHTELIDPAIFINLGDCCPNIRSLTIKFSHGFRHSELLQYLLSKLGNLEYLSLSPFITFTNLSFPHLKTLMLSQEGPLFPDALTEIAHSFPGLKCLFLAYGGNVCNQDLRSALVALKDLEELGLGEVILDERTFDILSQFAPSLRLLKLSRKVDYFKRLVRKYQDKHPNVLVQISSFWL</sequence>
<accession>A0A9Q1BRZ9</accession>
<evidence type="ECO:0000313" key="3">
    <source>
        <dbReference type="Proteomes" id="UP001152320"/>
    </source>
</evidence>
<dbReference type="Gene3D" id="3.80.10.10">
    <property type="entry name" value="Ribonuclease Inhibitor"/>
    <property type="match status" value="1"/>
</dbReference>
<gene>
    <name evidence="2" type="ORF">HOLleu_24712</name>
</gene>
<protein>
    <recommendedName>
        <fullName evidence="1">F-box domain-containing protein</fullName>
    </recommendedName>
</protein>
<dbReference type="EMBL" id="JAIZAY010000012">
    <property type="protein sequence ID" value="KAJ8031504.1"/>
    <property type="molecule type" value="Genomic_DNA"/>
</dbReference>
<dbReference type="PROSITE" id="PS50181">
    <property type="entry name" value="FBOX"/>
    <property type="match status" value="1"/>
</dbReference>
<proteinExistence type="predicted"/>
<dbReference type="OrthoDB" id="27842at2759"/>
<reference evidence="2" key="1">
    <citation type="submission" date="2021-10" db="EMBL/GenBank/DDBJ databases">
        <title>Tropical sea cucumber genome reveals ecological adaptation and Cuvierian tubules defense mechanism.</title>
        <authorList>
            <person name="Chen T."/>
        </authorList>
    </citation>
    <scope>NUCLEOTIDE SEQUENCE</scope>
    <source>
        <strain evidence="2">Nanhai2018</strain>
        <tissue evidence="2">Muscle</tissue>
    </source>
</reference>
<dbReference type="InterPro" id="IPR001810">
    <property type="entry name" value="F-box_dom"/>
</dbReference>
<keyword evidence="3" id="KW-1185">Reference proteome</keyword>
<dbReference type="InterPro" id="IPR036047">
    <property type="entry name" value="F-box-like_dom_sf"/>
</dbReference>
<name>A0A9Q1BRZ9_HOLLE</name>
<dbReference type="InterPro" id="IPR032675">
    <property type="entry name" value="LRR_dom_sf"/>
</dbReference>
<feature type="domain" description="F-box" evidence="1">
    <location>
        <begin position="1"/>
        <end position="44"/>
    </location>
</feature>
<dbReference type="AlphaFoldDB" id="A0A9Q1BRZ9"/>
<dbReference type="PANTHER" id="PTHR38926">
    <property type="entry name" value="F-BOX DOMAIN CONTAINING PROTEIN, EXPRESSED"/>
    <property type="match status" value="1"/>
</dbReference>
<dbReference type="Pfam" id="PF12937">
    <property type="entry name" value="F-box-like"/>
    <property type="match status" value="1"/>
</dbReference>